<keyword evidence="1" id="KW-0812">Transmembrane</keyword>
<dbReference type="Proteomes" id="UP001215598">
    <property type="component" value="Unassembled WGS sequence"/>
</dbReference>
<dbReference type="AlphaFoldDB" id="A0AAD7J2F8"/>
<evidence type="ECO:0000313" key="2">
    <source>
        <dbReference type="EMBL" id="KAJ7754579.1"/>
    </source>
</evidence>
<name>A0AAD7J2F8_9AGAR</name>
<feature type="transmembrane region" description="Helical" evidence="1">
    <location>
        <begin position="330"/>
        <end position="349"/>
    </location>
</feature>
<proteinExistence type="predicted"/>
<dbReference type="EMBL" id="JARKIB010000052">
    <property type="protein sequence ID" value="KAJ7754579.1"/>
    <property type="molecule type" value="Genomic_DNA"/>
</dbReference>
<protein>
    <recommendedName>
        <fullName evidence="4">Heterokaryon incompatibility domain-containing protein</fullName>
    </recommendedName>
</protein>
<reference evidence="2" key="1">
    <citation type="submission" date="2023-03" db="EMBL/GenBank/DDBJ databases">
        <title>Massive genome expansion in bonnet fungi (Mycena s.s.) driven by repeated elements and novel gene families across ecological guilds.</title>
        <authorList>
            <consortium name="Lawrence Berkeley National Laboratory"/>
            <person name="Harder C.B."/>
            <person name="Miyauchi S."/>
            <person name="Viragh M."/>
            <person name="Kuo A."/>
            <person name="Thoen E."/>
            <person name="Andreopoulos B."/>
            <person name="Lu D."/>
            <person name="Skrede I."/>
            <person name="Drula E."/>
            <person name="Henrissat B."/>
            <person name="Morin E."/>
            <person name="Kohler A."/>
            <person name="Barry K."/>
            <person name="LaButti K."/>
            <person name="Morin E."/>
            <person name="Salamov A."/>
            <person name="Lipzen A."/>
            <person name="Mereny Z."/>
            <person name="Hegedus B."/>
            <person name="Baldrian P."/>
            <person name="Stursova M."/>
            <person name="Weitz H."/>
            <person name="Taylor A."/>
            <person name="Grigoriev I.V."/>
            <person name="Nagy L.G."/>
            <person name="Martin F."/>
            <person name="Kauserud H."/>
        </authorList>
    </citation>
    <scope>NUCLEOTIDE SEQUENCE</scope>
    <source>
        <strain evidence="2">CBHHK182m</strain>
    </source>
</reference>
<evidence type="ECO:0000313" key="3">
    <source>
        <dbReference type="Proteomes" id="UP001215598"/>
    </source>
</evidence>
<accession>A0AAD7J2F8</accession>
<keyword evidence="1" id="KW-0472">Membrane</keyword>
<evidence type="ECO:0000256" key="1">
    <source>
        <dbReference type="SAM" id="Phobius"/>
    </source>
</evidence>
<keyword evidence="1" id="KW-1133">Transmembrane helix</keyword>
<gene>
    <name evidence="2" type="ORF">B0H16DRAFT_1418338</name>
</gene>
<organism evidence="2 3">
    <name type="scientific">Mycena metata</name>
    <dbReference type="NCBI Taxonomy" id="1033252"/>
    <lineage>
        <taxon>Eukaryota</taxon>
        <taxon>Fungi</taxon>
        <taxon>Dikarya</taxon>
        <taxon>Basidiomycota</taxon>
        <taxon>Agaricomycotina</taxon>
        <taxon>Agaricomycetes</taxon>
        <taxon>Agaricomycetidae</taxon>
        <taxon>Agaricales</taxon>
        <taxon>Marasmiineae</taxon>
        <taxon>Mycenaceae</taxon>
        <taxon>Mycena</taxon>
    </lineage>
</organism>
<sequence>MRSAVILAKEAGFVAAPPPAGREYTLSDRRTISEYFLQLYCSARRAHGNPDRTEFIWLDEFCLSDDNLPPDEDIVSAQRSTELSRLADIFRRAAHVVVFCHEENCDHTGLACIWGQRLFTIPEILHAQDVWQLTRRCEPNGMTAQLFPVPAHKFREKMKINAERGENWHLHAVLQHSDHGGAVAGDVVLHALVTEAIRRDEAGGFRDHEFLGKVLNGLLPRRARLADLGNGGWEDLAWLLELNQGSYDATILAAECSLADVGHEGVEWLGLPIAPRPGTERCTPLAIAFPVFSESGVPLAIHGQVVNFTTPQRDLNGLYTNNDMKGVRNLVWTIAVIFLTISALLWLSGQYTASKIIYIVTAMLYRIVELLAGTIYLVRSGWVFLEDAQWGRLGNLDPTLHNLDSWGDPQCSPQWRPSGRRPYFTAKLVDLRRRVYVDVIVVSRPTSMVLVASHGSGVTAILTSPHADPNQRRIGAARKAGMCHLPMYIREEAVESDPIYIGTLTSSDSP</sequence>
<keyword evidence="3" id="KW-1185">Reference proteome</keyword>
<evidence type="ECO:0008006" key="4">
    <source>
        <dbReference type="Google" id="ProtNLM"/>
    </source>
</evidence>
<feature type="transmembrane region" description="Helical" evidence="1">
    <location>
        <begin position="356"/>
        <end position="378"/>
    </location>
</feature>
<comment type="caution">
    <text evidence="2">The sequence shown here is derived from an EMBL/GenBank/DDBJ whole genome shotgun (WGS) entry which is preliminary data.</text>
</comment>